<dbReference type="PANTHER" id="PTHR10183:SF379">
    <property type="entry name" value="CALPAIN-5"/>
    <property type="match status" value="1"/>
</dbReference>
<keyword evidence="10" id="KW-1185">Reference proteome</keyword>
<gene>
    <name evidence="9" type="ORF">EST38_g4798</name>
</gene>
<dbReference type="OrthoDB" id="424753at2759"/>
<dbReference type="SUPFAM" id="SSF54001">
    <property type="entry name" value="Cysteine proteinases"/>
    <property type="match status" value="1"/>
</dbReference>
<feature type="region of interest" description="Disordered" evidence="7">
    <location>
        <begin position="1"/>
        <end position="32"/>
    </location>
</feature>
<comment type="caution">
    <text evidence="9">The sequence shown here is derived from an EMBL/GenBank/DDBJ whole genome shotgun (WGS) entry which is preliminary data.</text>
</comment>
<dbReference type="Pfam" id="PF00648">
    <property type="entry name" value="Peptidase_C2"/>
    <property type="match status" value="1"/>
</dbReference>
<evidence type="ECO:0000259" key="8">
    <source>
        <dbReference type="PROSITE" id="PS50203"/>
    </source>
</evidence>
<dbReference type="InterPro" id="IPR038765">
    <property type="entry name" value="Papain-like_cys_pep_sf"/>
</dbReference>
<dbReference type="PANTHER" id="PTHR10183">
    <property type="entry name" value="CALPAIN"/>
    <property type="match status" value="1"/>
</dbReference>
<dbReference type="GO" id="GO:0006508">
    <property type="term" value="P:proteolysis"/>
    <property type="evidence" value="ECO:0007669"/>
    <property type="project" value="UniProtKB-KW"/>
</dbReference>
<protein>
    <recommendedName>
        <fullName evidence="8">Calpain catalytic domain-containing protein</fullName>
    </recommendedName>
</protein>
<dbReference type="GO" id="GO:0004198">
    <property type="term" value="F:calcium-dependent cysteine-type endopeptidase activity"/>
    <property type="evidence" value="ECO:0007669"/>
    <property type="project" value="InterPro"/>
</dbReference>
<dbReference type="InterPro" id="IPR001300">
    <property type="entry name" value="Peptidase_C2_calpain_cat"/>
</dbReference>
<name>A0A4Q2DQB9_9AGAR</name>
<feature type="compositionally biased region" description="Low complexity" evidence="7">
    <location>
        <begin position="698"/>
        <end position="713"/>
    </location>
</feature>
<evidence type="ECO:0000256" key="6">
    <source>
        <dbReference type="PROSITE-ProRule" id="PRU00239"/>
    </source>
</evidence>
<sequence>MNGAATHSSSNPPPGYPVAAAAPPPQVTTSSSNTVTYAQYQLGVSIYEEKKKAIAQCKAMVERIVAQCRRKNRRFRDIEFDVENDRSRCLHNLTEAKAFVPQDTRRITELTNNNPVFYSGGKRAAEVVQGAVEDCYFVSALSGLTSKEELIWELCVARDEEIGVYGFLFYRDCYWVPVVVDDIVFTRIPKFEMLTTPEKELYDYDKAEFNASARAAIDSLYFAKAGKTGETWVPLVEKAFAKLNGDYASVMYGRTCDALEDITGGVSTTILCKDILDADTFWKEELLHANKDRVFAVWFKSGDGGLVQPLKSTIQEGLVANLSHSVVRAVEIHGKRFVVVRDPWGEPSWKGPWSDGSKEWTGKWREALPELGHDFSSNGQFVMEYSDFLTTWQEIQRTLIFDESWKLSSQWLFLPEKPDVAPWNYGDFSFSFSLSTAARTVISFTKVAPRFFKDIQGAYLWNMDFVLTKEGESEILAESSYSFFYTRSVSLELELEPGNYTVLPRLEPLIQRDKDYFRRGVDSGWDRRKLLRAMTRRAQSWSIAANYKPDEKYTVKSAAEILAGGLPEENKSAINALKTYGHEISGARSKPQNTQTPIQPANFHPMVQPPAAPYMYNPQMAPQMAPGYLKQPPPPPQMYYPPAQTQYPNHGGRAMRTANQGWEDEPHHEPPVPVPVPQSPASYVLPPPPPPPLPPLAPLSRSPSPLPMRPLARGDPLESLEDDNALVVGLKVFTQGMAVSVITGSLKAKFAAHR</sequence>
<dbReference type="SMART" id="SM00230">
    <property type="entry name" value="CysPc"/>
    <property type="match status" value="1"/>
</dbReference>
<keyword evidence="2" id="KW-0645">Protease</keyword>
<keyword evidence="4" id="KW-0788">Thiol protease</keyword>
<proteinExistence type="inferred from homology"/>
<feature type="compositionally biased region" description="Pro residues" evidence="7">
    <location>
        <begin position="11"/>
        <end position="26"/>
    </location>
</feature>
<feature type="domain" description="Calpain catalytic" evidence="8">
    <location>
        <begin position="105"/>
        <end position="396"/>
    </location>
</feature>
<dbReference type="Proteomes" id="UP000290288">
    <property type="component" value="Unassembled WGS sequence"/>
</dbReference>
<dbReference type="InterPro" id="IPR022684">
    <property type="entry name" value="Calpain_cysteine_protease"/>
</dbReference>
<evidence type="ECO:0000256" key="3">
    <source>
        <dbReference type="ARBA" id="ARBA00022801"/>
    </source>
</evidence>
<accession>A0A4Q2DQB9</accession>
<dbReference type="Gene3D" id="3.90.70.10">
    <property type="entry name" value="Cysteine proteinases"/>
    <property type="match status" value="1"/>
</dbReference>
<comment type="caution">
    <text evidence="6">Lacks conserved residue(s) required for the propagation of feature annotation.</text>
</comment>
<evidence type="ECO:0000256" key="2">
    <source>
        <dbReference type="ARBA" id="ARBA00022670"/>
    </source>
</evidence>
<evidence type="ECO:0000313" key="10">
    <source>
        <dbReference type="Proteomes" id="UP000290288"/>
    </source>
</evidence>
<feature type="compositionally biased region" description="Pro residues" evidence="7">
    <location>
        <begin position="685"/>
        <end position="697"/>
    </location>
</feature>
<feature type="region of interest" description="Disordered" evidence="7">
    <location>
        <begin position="643"/>
        <end position="717"/>
    </location>
</feature>
<evidence type="ECO:0000256" key="5">
    <source>
        <dbReference type="PIRSR" id="PIRSR622684-1"/>
    </source>
</evidence>
<keyword evidence="3" id="KW-0378">Hydrolase</keyword>
<feature type="active site" evidence="5">
    <location>
        <position position="135"/>
    </location>
</feature>
<evidence type="ECO:0000313" key="9">
    <source>
        <dbReference type="EMBL" id="RXW21055.1"/>
    </source>
</evidence>
<dbReference type="EMBL" id="SDEE01000122">
    <property type="protein sequence ID" value="RXW21055.1"/>
    <property type="molecule type" value="Genomic_DNA"/>
</dbReference>
<comment type="similarity">
    <text evidence="1">Belongs to the peptidase C2 family.</text>
</comment>
<reference evidence="9 10" key="1">
    <citation type="submission" date="2019-01" db="EMBL/GenBank/DDBJ databases">
        <title>Draft genome sequence of Psathyrella aberdarensis IHI B618.</title>
        <authorList>
            <person name="Buettner E."/>
            <person name="Kellner H."/>
        </authorList>
    </citation>
    <scope>NUCLEOTIDE SEQUENCE [LARGE SCALE GENOMIC DNA]</scope>
    <source>
        <strain evidence="9 10">IHI B618</strain>
    </source>
</reference>
<evidence type="ECO:0000256" key="4">
    <source>
        <dbReference type="ARBA" id="ARBA00022807"/>
    </source>
</evidence>
<dbReference type="STRING" id="2316362.A0A4Q2DQB9"/>
<dbReference type="AlphaFoldDB" id="A0A4Q2DQB9"/>
<dbReference type="PROSITE" id="PS50203">
    <property type="entry name" value="CALPAIN_CAT"/>
    <property type="match status" value="1"/>
</dbReference>
<evidence type="ECO:0000256" key="1">
    <source>
        <dbReference type="ARBA" id="ARBA00007623"/>
    </source>
</evidence>
<organism evidence="9 10">
    <name type="scientific">Candolleomyces aberdarensis</name>
    <dbReference type="NCBI Taxonomy" id="2316362"/>
    <lineage>
        <taxon>Eukaryota</taxon>
        <taxon>Fungi</taxon>
        <taxon>Dikarya</taxon>
        <taxon>Basidiomycota</taxon>
        <taxon>Agaricomycotina</taxon>
        <taxon>Agaricomycetes</taxon>
        <taxon>Agaricomycetidae</taxon>
        <taxon>Agaricales</taxon>
        <taxon>Agaricineae</taxon>
        <taxon>Psathyrellaceae</taxon>
        <taxon>Candolleomyces</taxon>
    </lineage>
</organism>
<evidence type="ECO:0000256" key="7">
    <source>
        <dbReference type="SAM" id="MobiDB-lite"/>
    </source>
</evidence>
<feature type="compositionally biased region" description="Polar residues" evidence="7">
    <location>
        <begin position="1"/>
        <end position="10"/>
    </location>
</feature>